<gene>
    <name evidence="1" type="ORF">DIZ78_06500</name>
</gene>
<comment type="caution">
    <text evidence="1">The sequence shown here is derived from an EMBL/GenBank/DDBJ whole genome shotgun (WGS) entry which is preliminary data.</text>
</comment>
<keyword evidence="1" id="KW-0067">ATP-binding</keyword>
<keyword evidence="1" id="KW-0547">Nucleotide-binding</keyword>
<dbReference type="Proteomes" id="UP000254771">
    <property type="component" value="Unassembled WGS sequence"/>
</dbReference>
<organism evidence="1 2">
    <name type="scientific">endosymbiont of Escarpia spicata</name>
    <dbReference type="NCBI Taxonomy" id="2200908"/>
    <lineage>
        <taxon>Bacteria</taxon>
        <taxon>Pseudomonadati</taxon>
        <taxon>Pseudomonadota</taxon>
        <taxon>Gammaproteobacteria</taxon>
        <taxon>sulfur-oxidizing symbionts</taxon>
    </lineage>
</organism>
<dbReference type="EMBL" id="QFXE01000008">
    <property type="protein sequence ID" value="RDH86557.1"/>
    <property type="molecule type" value="Genomic_DNA"/>
</dbReference>
<evidence type="ECO:0000313" key="2">
    <source>
        <dbReference type="Proteomes" id="UP000254771"/>
    </source>
</evidence>
<keyword evidence="2" id="KW-1185">Reference proteome</keyword>
<dbReference type="AlphaFoldDB" id="A0A370DNQ6"/>
<proteinExistence type="predicted"/>
<evidence type="ECO:0000313" key="1">
    <source>
        <dbReference type="EMBL" id="RDH86557.1"/>
    </source>
</evidence>
<reference evidence="1 2" key="1">
    <citation type="journal article" date="2018" name="ISME J.">
        <title>Endosymbiont genomes yield clues of tubeworm success.</title>
        <authorList>
            <person name="Li Y."/>
            <person name="Liles M.R."/>
            <person name="Halanych K.M."/>
        </authorList>
    </citation>
    <scope>NUCLEOTIDE SEQUENCE [LARGE SCALE GENOMIC DNA]</scope>
    <source>
        <strain evidence="1">A1462</strain>
    </source>
</reference>
<accession>A0A370DNQ6</accession>
<sequence>MDIQLADVTIHVDKNIGSEERSGIEEVLRDIDGVVSVHNPIEAGHLFLVEYSPEKTNSHDLLNAVTGKYGHGELVGL</sequence>
<protein>
    <submittedName>
        <fullName evidence="1">ATP-binding protein</fullName>
    </submittedName>
</protein>
<dbReference type="GO" id="GO:0005524">
    <property type="term" value="F:ATP binding"/>
    <property type="evidence" value="ECO:0007669"/>
    <property type="project" value="UniProtKB-KW"/>
</dbReference>
<name>A0A370DNQ6_9GAMM</name>